<dbReference type="RefSeq" id="WP_008438484.1">
    <property type="nucleotide sequence ID" value="NZ_LVJS01000022.1"/>
</dbReference>
<dbReference type="HAMAP" id="MF_01920">
    <property type="entry name" value="Helicase_Rep"/>
    <property type="match status" value="1"/>
</dbReference>
<evidence type="ECO:0000313" key="16">
    <source>
        <dbReference type="Proteomes" id="UP000076131"/>
    </source>
</evidence>
<dbReference type="InterPro" id="IPR013986">
    <property type="entry name" value="DExx_box_DNA_helicase_dom_sf"/>
</dbReference>
<evidence type="ECO:0000259" key="13">
    <source>
        <dbReference type="PROSITE" id="PS51198"/>
    </source>
</evidence>
<dbReference type="AlphaFoldDB" id="A0A154QK20"/>
<dbReference type="InterPro" id="IPR027417">
    <property type="entry name" value="P-loop_NTPase"/>
</dbReference>
<dbReference type="GO" id="GO:0006260">
    <property type="term" value="P:DNA replication"/>
    <property type="evidence" value="ECO:0007669"/>
    <property type="project" value="UniProtKB-UniRule"/>
</dbReference>
<evidence type="ECO:0000256" key="12">
    <source>
        <dbReference type="PROSITE-ProRule" id="PRU00560"/>
    </source>
</evidence>
<dbReference type="Pfam" id="PF00580">
    <property type="entry name" value="UvrD-helicase"/>
    <property type="match status" value="1"/>
</dbReference>
<proteinExistence type="inferred from homology"/>
<dbReference type="CDD" id="cd18807">
    <property type="entry name" value="SF1_C_UvrD"/>
    <property type="match status" value="1"/>
</dbReference>
<dbReference type="GO" id="GO:0043138">
    <property type="term" value="F:3'-5' DNA helicase activity"/>
    <property type="evidence" value="ECO:0007669"/>
    <property type="project" value="UniProtKB-UniRule"/>
</dbReference>
<keyword evidence="6 11" id="KW-0067">ATP-binding</keyword>
<sequence>MLNPQQLAAVEHCDTPLLVLAGAGSGKTSVITQKIAWLIQRRKLAASKIAAITFTNKAAREMRERVAKLVSSEDAAALTVSTFHALGLKFLQIEHARAGLRRGFSVLDADDSGGIVKELAPKGAKPDVLFGLRNLLGRAKNGGLSPEEALAAARSPRELEAATIYELYQARLAAFNAVDFDDLIRLPLRILESDTECRDAWRERLRYLLVDEYQDTNDAQYRLLKVLTGERGGITCVGDDDQSIYAWRGANPENIDQLGRDWPNLRVIKLEQNYRCGKRILRAANALIAHNPHLHEKKLWSEHPEGAPIRVLECKEAEHEAEKIAAIATTLAEKHKARWDDMAILYRGNFQARPLEKALRLARIPYHLTGALSFLDRAEVKDVLCYLRLLANPSDDAAFLRVVNVPKREIGATTLEKLGQLAQSRHSSLLDATRSDGVLRQLTPRPAAALAAFSDLLDELRSASLHESAADLVERILKRTGYAAQLAASTPDAGVRERKLGNLQELADWFRAMQKGNSAGDLAAQLALLSHADRDEPGNAVRMMTLHAAKGLEFRFVFIVGCEDGTLPHEGALDEGRVDEERRLMYVGITRAKELLTLSWSAQTKRYGDIHRNQPSRFLHELPQVDLHWQGKDPEADKEVTRETAESHMARIKAMLAGG</sequence>
<dbReference type="STRING" id="416169.RHOFW104T7_07515"/>
<dbReference type="GO" id="GO:0005829">
    <property type="term" value="C:cytosol"/>
    <property type="evidence" value="ECO:0007669"/>
    <property type="project" value="TreeGrafter"/>
</dbReference>
<comment type="function">
    <text evidence="11">Rep helicase is a single-stranded DNA-dependent ATPase involved in DNA replication; it can initiate unwinding at a nick in the DNA. It binds to the single-stranded DNA and acts in a progressive fashion along the DNA in the 3' to 5' direction.</text>
</comment>
<protein>
    <recommendedName>
        <fullName evidence="11">ATP-dependent DNA helicase Rep</fullName>
        <ecNumber evidence="11">5.6.2.4</ecNumber>
    </recommendedName>
    <alternativeName>
        <fullName evidence="11">DNA 3'-5' helicase Rep</fullName>
    </alternativeName>
</protein>
<organism evidence="15 16">
    <name type="scientific">Rhodanobacter thiooxydans</name>
    <dbReference type="NCBI Taxonomy" id="416169"/>
    <lineage>
        <taxon>Bacteria</taxon>
        <taxon>Pseudomonadati</taxon>
        <taxon>Pseudomonadota</taxon>
        <taxon>Gammaproteobacteria</taxon>
        <taxon>Lysobacterales</taxon>
        <taxon>Rhodanobacteraceae</taxon>
        <taxon>Rhodanobacter</taxon>
    </lineage>
</organism>
<dbReference type="GO" id="GO:0016887">
    <property type="term" value="F:ATP hydrolysis activity"/>
    <property type="evidence" value="ECO:0007669"/>
    <property type="project" value="RHEA"/>
</dbReference>
<dbReference type="PROSITE" id="PS51198">
    <property type="entry name" value="UVRD_HELICASE_ATP_BIND"/>
    <property type="match status" value="1"/>
</dbReference>
<dbReference type="GO" id="GO:0003697">
    <property type="term" value="F:single-stranded DNA binding"/>
    <property type="evidence" value="ECO:0007669"/>
    <property type="project" value="UniProtKB-UniRule"/>
</dbReference>
<dbReference type="Proteomes" id="UP000076131">
    <property type="component" value="Unassembled WGS sequence"/>
</dbReference>
<accession>A0A154QK20</accession>
<dbReference type="InterPro" id="IPR014017">
    <property type="entry name" value="DNA_helicase_UvrD-like_C"/>
</dbReference>
<evidence type="ECO:0000256" key="1">
    <source>
        <dbReference type="ARBA" id="ARBA00009922"/>
    </source>
</evidence>
<dbReference type="Gene3D" id="1.10.10.160">
    <property type="match status" value="1"/>
</dbReference>
<dbReference type="EC" id="5.6.2.4" evidence="11"/>
<keyword evidence="3 11" id="KW-0547">Nucleotide-binding</keyword>
<dbReference type="SUPFAM" id="SSF52540">
    <property type="entry name" value="P-loop containing nucleoside triphosphate hydrolases"/>
    <property type="match status" value="1"/>
</dbReference>
<feature type="domain" description="UvrD-like helicase C-terminal" evidence="14">
    <location>
        <begin position="278"/>
        <end position="551"/>
    </location>
</feature>
<comment type="subunit">
    <text evidence="11">Homodimer.</text>
</comment>
<keyword evidence="7 11" id="KW-0238">DNA-binding</keyword>
<dbReference type="CDD" id="cd17932">
    <property type="entry name" value="DEXQc_UvrD"/>
    <property type="match status" value="1"/>
</dbReference>
<keyword evidence="16" id="KW-1185">Reference proteome</keyword>
<evidence type="ECO:0000313" key="15">
    <source>
        <dbReference type="EMBL" id="KZC24657.1"/>
    </source>
</evidence>
<evidence type="ECO:0000256" key="7">
    <source>
        <dbReference type="ARBA" id="ARBA00023125"/>
    </source>
</evidence>
<dbReference type="InterPro" id="IPR014016">
    <property type="entry name" value="UvrD-like_ATP-bd"/>
</dbReference>
<dbReference type="PANTHER" id="PTHR11070">
    <property type="entry name" value="UVRD / RECB / PCRA DNA HELICASE FAMILY MEMBER"/>
    <property type="match status" value="1"/>
</dbReference>
<dbReference type="eggNOG" id="COG0210">
    <property type="taxonomic scope" value="Bacteria"/>
</dbReference>
<dbReference type="InterPro" id="IPR005752">
    <property type="entry name" value="Helicase_Rep"/>
</dbReference>
<evidence type="ECO:0000256" key="5">
    <source>
        <dbReference type="ARBA" id="ARBA00022806"/>
    </source>
</evidence>
<dbReference type="InterPro" id="IPR000212">
    <property type="entry name" value="DNA_helicase_UvrD/REP"/>
</dbReference>
<comment type="caution">
    <text evidence="15">The sequence shown here is derived from an EMBL/GenBank/DDBJ whole genome shotgun (WGS) entry which is preliminary data.</text>
</comment>
<dbReference type="EMBL" id="LVJS01000022">
    <property type="protein sequence ID" value="KZC24657.1"/>
    <property type="molecule type" value="Genomic_DNA"/>
</dbReference>
<comment type="similarity">
    <text evidence="1 11">Belongs to the helicase family. UvrD subfamily.</text>
</comment>
<evidence type="ECO:0000256" key="2">
    <source>
        <dbReference type="ARBA" id="ARBA00022705"/>
    </source>
</evidence>
<dbReference type="Gene3D" id="3.40.50.300">
    <property type="entry name" value="P-loop containing nucleotide triphosphate hydrolases"/>
    <property type="match status" value="2"/>
</dbReference>
<evidence type="ECO:0000256" key="10">
    <source>
        <dbReference type="ARBA" id="ARBA00048988"/>
    </source>
</evidence>
<evidence type="ECO:0000259" key="14">
    <source>
        <dbReference type="PROSITE" id="PS51217"/>
    </source>
</evidence>
<dbReference type="GO" id="GO:0005524">
    <property type="term" value="F:ATP binding"/>
    <property type="evidence" value="ECO:0007669"/>
    <property type="project" value="UniProtKB-UniRule"/>
</dbReference>
<dbReference type="Gene3D" id="1.10.486.10">
    <property type="entry name" value="PCRA, domain 4"/>
    <property type="match status" value="1"/>
</dbReference>
<evidence type="ECO:0000256" key="8">
    <source>
        <dbReference type="ARBA" id="ARBA00023235"/>
    </source>
</evidence>
<evidence type="ECO:0000256" key="11">
    <source>
        <dbReference type="HAMAP-Rule" id="MF_01920"/>
    </source>
</evidence>
<feature type="binding site" evidence="11">
    <location>
        <position position="275"/>
    </location>
    <ligand>
        <name>ATP</name>
        <dbReference type="ChEBI" id="CHEBI:30616"/>
    </ligand>
</feature>
<evidence type="ECO:0000256" key="6">
    <source>
        <dbReference type="ARBA" id="ARBA00022840"/>
    </source>
</evidence>
<dbReference type="PANTHER" id="PTHR11070:SF64">
    <property type="entry name" value="ATP-DEPENDENT DNA HELICASE REP"/>
    <property type="match status" value="1"/>
</dbReference>
<evidence type="ECO:0000256" key="3">
    <source>
        <dbReference type="ARBA" id="ARBA00022741"/>
    </source>
</evidence>
<feature type="domain" description="UvrD-like helicase ATP-binding" evidence="13">
    <location>
        <begin position="1"/>
        <end position="277"/>
    </location>
</feature>
<keyword evidence="4 11" id="KW-0378">Hydrolase</keyword>
<gene>
    <name evidence="11" type="primary">rep</name>
    <name evidence="15" type="ORF">RHOFW104T7_07515</name>
</gene>
<dbReference type="Pfam" id="PF13361">
    <property type="entry name" value="UvrD_C"/>
    <property type="match status" value="1"/>
</dbReference>
<name>A0A154QK20_9GAMM</name>
<comment type="catalytic activity">
    <reaction evidence="10 11">
        <text>ATP + H2O = ADP + phosphate + H(+)</text>
        <dbReference type="Rhea" id="RHEA:13065"/>
        <dbReference type="ChEBI" id="CHEBI:15377"/>
        <dbReference type="ChEBI" id="CHEBI:15378"/>
        <dbReference type="ChEBI" id="CHEBI:30616"/>
        <dbReference type="ChEBI" id="CHEBI:43474"/>
        <dbReference type="ChEBI" id="CHEBI:456216"/>
        <dbReference type="EC" id="5.6.2.4"/>
    </reaction>
</comment>
<reference evidence="15 16" key="1">
    <citation type="journal article" date="2016" name="MBio">
        <title>Lateral Gene Transfer in a Heavy Metal-Contaminated-Groundwater Microbial Community.</title>
        <authorList>
            <person name="Hemme C.L."/>
            <person name="Green S.J."/>
            <person name="Rishishwar L."/>
            <person name="Prakash O."/>
            <person name="Pettenato A."/>
            <person name="Chakraborty R."/>
            <person name="Deutschbauer A.M."/>
            <person name="Van Nostrand J.D."/>
            <person name="Wu L."/>
            <person name="He Z."/>
            <person name="Jordan I.K."/>
            <person name="Hazen T.C."/>
            <person name="Arkin A.P."/>
            <person name="Kostka J.E."/>
            <person name="Zhou J."/>
        </authorList>
    </citation>
    <scope>NUCLEOTIDE SEQUENCE [LARGE SCALE GENOMIC DNA]</scope>
    <source>
        <strain evidence="15 16">FW104-T7</strain>
    </source>
</reference>
<keyword evidence="5 11" id="KW-0347">Helicase</keyword>
<comment type="catalytic activity">
    <reaction evidence="9 11">
        <text>Couples ATP hydrolysis with the unwinding of duplex DNA by translocating in the 3'-5' direction.</text>
        <dbReference type="EC" id="5.6.2.4"/>
    </reaction>
</comment>
<dbReference type="GO" id="GO:0000725">
    <property type="term" value="P:recombinational repair"/>
    <property type="evidence" value="ECO:0007669"/>
    <property type="project" value="TreeGrafter"/>
</dbReference>
<evidence type="ECO:0000256" key="9">
    <source>
        <dbReference type="ARBA" id="ARBA00034617"/>
    </source>
</evidence>
<keyword evidence="8 11" id="KW-0413">Isomerase</keyword>
<feature type="binding site" evidence="12">
    <location>
        <begin position="21"/>
        <end position="28"/>
    </location>
    <ligand>
        <name>ATP</name>
        <dbReference type="ChEBI" id="CHEBI:30616"/>
    </ligand>
</feature>
<keyword evidence="2 11" id="KW-0235">DNA replication</keyword>
<dbReference type="PROSITE" id="PS51217">
    <property type="entry name" value="UVRD_HELICASE_CTER"/>
    <property type="match status" value="1"/>
</dbReference>
<evidence type="ECO:0000256" key="4">
    <source>
        <dbReference type="ARBA" id="ARBA00022801"/>
    </source>
</evidence>